<dbReference type="EMBL" id="CP037423">
    <property type="protein sequence ID" value="QDV45828.1"/>
    <property type="molecule type" value="Genomic_DNA"/>
</dbReference>
<reference evidence="1 2" key="1">
    <citation type="submission" date="2019-03" db="EMBL/GenBank/DDBJ databases">
        <title>Deep-cultivation of Planctomycetes and their phenomic and genomic characterization uncovers novel biology.</title>
        <authorList>
            <person name="Wiegand S."/>
            <person name="Jogler M."/>
            <person name="Boedeker C."/>
            <person name="Pinto D."/>
            <person name="Vollmers J."/>
            <person name="Rivas-Marin E."/>
            <person name="Kohn T."/>
            <person name="Peeters S.H."/>
            <person name="Heuer A."/>
            <person name="Rast P."/>
            <person name="Oberbeckmann S."/>
            <person name="Bunk B."/>
            <person name="Jeske O."/>
            <person name="Meyerdierks A."/>
            <person name="Storesund J.E."/>
            <person name="Kallscheuer N."/>
            <person name="Luecker S."/>
            <person name="Lage O.M."/>
            <person name="Pohl T."/>
            <person name="Merkel B.J."/>
            <person name="Hornburger P."/>
            <person name="Mueller R.-W."/>
            <person name="Bruemmer F."/>
            <person name="Labrenz M."/>
            <person name="Spormann A.M."/>
            <person name="Op den Camp H."/>
            <person name="Overmann J."/>
            <person name="Amann R."/>
            <person name="Jetten M.S.M."/>
            <person name="Mascher T."/>
            <person name="Medema M.H."/>
            <person name="Devos D.P."/>
            <person name="Kaster A.-K."/>
            <person name="Ovreas L."/>
            <person name="Rohde M."/>
            <person name="Galperin M.Y."/>
            <person name="Jogler C."/>
        </authorList>
    </citation>
    <scope>NUCLEOTIDE SEQUENCE [LARGE SCALE GENOMIC DNA]</scope>
    <source>
        <strain evidence="1 2">Enr13</strain>
    </source>
</reference>
<accession>A0A518HY93</accession>
<keyword evidence="2" id="KW-1185">Reference proteome</keyword>
<dbReference type="AlphaFoldDB" id="A0A518HY93"/>
<name>A0A518HY93_9BACT</name>
<proteinExistence type="predicted"/>
<gene>
    <name evidence="1" type="ORF">Enr13x_57310</name>
</gene>
<dbReference type="Proteomes" id="UP000319004">
    <property type="component" value="Chromosome"/>
</dbReference>
<evidence type="ECO:0000313" key="2">
    <source>
        <dbReference type="Proteomes" id="UP000319004"/>
    </source>
</evidence>
<organism evidence="1 2">
    <name type="scientific">Stieleria neptunia</name>
    <dbReference type="NCBI Taxonomy" id="2527979"/>
    <lineage>
        <taxon>Bacteria</taxon>
        <taxon>Pseudomonadati</taxon>
        <taxon>Planctomycetota</taxon>
        <taxon>Planctomycetia</taxon>
        <taxon>Pirellulales</taxon>
        <taxon>Pirellulaceae</taxon>
        <taxon>Stieleria</taxon>
    </lineage>
</organism>
<evidence type="ECO:0000313" key="1">
    <source>
        <dbReference type="EMBL" id="QDV45828.1"/>
    </source>
</evidence>
<dbReference type="KEGG" id="snep:Enr13x_57310"/>
<sequence length="76" mass="8037">MGSVLNAFTVRAEGANLATGITIQVGDSEVRGIAQKDVGCVYENAAIPLLLGSENFLDFRPRDRKQDNFAPAGVGN</sequence>
<protein>
    <submittedName>
        <fullName evidence="1">Uncharacterized protein</fullName>
    </submittedName>
</protein>